<organism evidence="1 2">
    <name type="scientific">Hyaloscypha variabilis (strain UAMH 11265 / GT02V1 / F)</name>
    <name type="common">Meliniomyces variabilis</name>
    <dbReference type="NCBI Taxonomy" id="1149755"/>
    <lineage>
        <taxon>Eukaryota</taxon>
        <taxon>Fungi</taxon>
        <taxon>Dikarya</taxon>
        <taxon>Ascomycota</taxon>
        <taxon>Pezizomycotina</taxon>
        <taxon>Leotiomycetes</taxon>
        <taxon>Helotiales</taxon>
        <taxon>Hyaloscyphaceae</taxon>
        <taxon>Hyaloscypha</taxon>
        <taxon>Hyaloscypha variabilis</taxon>
    </lineage>
</organism>
<dbReference type="Proteomes" id="UP000235786">
    <property type="component" value="Unassembled WGS sequence"/>
</dbReference>
<evidence type="ECO:0000313" key="1">
    <source>
        <dbReference type="EMBL" id="PMD34549.1"/>
    </source>
</evidence>
<accession>A0A2J6R7Q9</accession>
<dbReference type="AlphaFoldDB" id="A0A2J6R7Q9"/>
<name>A0A2J6R7Q9_HYAVF</name>
<sequence length="155" mass="17013">MQLLTSSVNLLTLVRPSIELLPSRALSSLVPSPRTSGCANSSRARFLFNTSNSSLHHAPSIIQQSRKYSMPASFPLLISPGPQVPRDALPLHRSTPKLQYLTTRLPSFSTTSSSTPYLRPGTSPFESSIQLCKDKRKKNERSKSILVASTSCQQD</sequence>
<protein>
    <submittedName>
        <fullName evidence="1">Uncharacterized protein</fullName>
    </submittedName>
</protein>
<dbReference type="EMBL" id="KZ613953">
    <property type="protein sequence ID" value="PMD34549.1"/>
    <property type="molecule type" value="Genomic_DNA"/>
</dbReference>
<gene>
    <name evidence="1" type="ORF">L207DRAFT_121868</name>
</gene>
<keyword evidence="2" id="KW-1185">Reference proteome</keyword>
<evidence type="ECO:0000313" key="2">
    <source>
        <dbReference type="Proteomes" id="UP000235786"/>
    </source>
</evidence>
<proteinExistence type="predicted"/>
<reference evidence="1 2" key="1">
    <citation type="submission" date="2016-04" db="EMBL/GenBank/DDBJ databases">
        <title>A degradative enzymes factory behind the ericoid mycorrhizal symbiosis.</title>
        <authorList>
            <consortium name="DOE Joint Genome Institute"/>
            <person name="Martino E."/>
            <person name="Morin E."/>
            <person name="Grelet G."/>
            <person name="Kuo A."/>
            <person name="Kohler A."/>
            <person name="Daghino S."/>
            <person name="Barry K."/>
            <person name="Choi C."/>
            <person name="Cichocki N."/>
            <person name="Clum A."/>
            <person name="Copeland A."/>
            <person name="Hainaut M."/>
            <person name="Haridas S."/>
            <person name="Labutti K."/>
            <person name="Lindquist E."/>
            <person name="Lipzen A."/>
            <person name="Khouja H.-R."/>
            <person name="Murat C."/>
            <person name="Ohm R."/>
            <person name="Olson A."/>
            <person name="Spatafora J."/>
            <person name="Veneault-Fourrey C."/>
            <person name="Henrissat B."/>
            <person name="Grigoriev I."/>
            <person name="Martin F."/>
            <person name="Perotto S."/>
        </authorList>
    </citation>
    <scope>NUCLEOTIDE SEQUENCE [LARGE SCALE GENOMIC DNA]</scope>
    <source>
        <strain evidence="1 2">F</strain>
    </source>
</reference>